<keyword evidence="2" id="KW-0539">Nucleus</keyword>
<dbReference type="Gramene" id="KZM98721">
    <property type="protein sequence ID" value="KZM98721"/>
    <property type="gene ID" value="DCAR_013917"/>
</dbReference>
<dbReference type="InterPro" id="IPR001163">
    <property type="entry name" value="Sm_dom_euk/arc"/>
</dbReference>
<gene>
    <name evidence="3" type="ORF">DCAR_0417059</name>
</gene>
<evidence type="ECO:0000313" key="3">
    <source>
        <dbReference type="EMBL" id="WOG97718.1"/>
    </source>
</evidence>
<comment type="subcellular location">
    <subcellularLocation>
        <location evidence="1">Nucleus</location>
    </subcellularLocation>
</comment>
<evidence type="ECO:0000256" key="2">
    <source>
        <dbReference type="ARBA" id="ARBA00023242"/>
    </source>
</evidence>
<dbReference type="InterPro" id="IPR010920">
    <property type="entry name" value="LSM_dom_sf"/>
</dbReference>
<dbReference type="Proteomes" id="UP000077755">
    <property type="component" value="Chromosome 4"/>
</dbReference>
<dbReference type="EMBL" id="CP093346">
    <property type="protein sequence ID" value="WOG97718.1"/>
    <property type="molecule type" value="Genomic_DNA"/>
</dbReference>
<reference evidence="3" key="2">
    <citation type="submission" date="2022-03" db="EMBL/GenBank/DDBJ databases">
        <title>Draft title - Genomic analysis of global carrot germplasm unveils the trajectory of domestication and the origin of high carotenoid orange carrot.</title>
        <authorList>
            <person name="Iorizzo M."/>
            <person name="Ellison S."/>
            <person name="Senalik D."/>
            <person name="Macko-Podgorni A."/>
            <person name="Grzebelus D."/>
            <person name="Bostan H."/>
            <person name="Rolling W."/>
            <person name="Curaba J."/>
            <person name="Simon P."/>
        </authorList>
    </citation>
    <scope>NUCLEOTIDE SEQUENCE</scope>
    <source>
        <tissue evidence="3">Leaf</tissue>
    </source>
</reference>
<accession>A0A165Y014</accession>
<protein>
    <submittedName>
        <fullName evidence="3">Uncharacterized protein</fullName>
    </submittedName>
</protein>
<evidence type="ECO:0000313" key="4">
    <source>
        <dbReference type="Proteomes" id="UP000077755"/>
    </source>
</evidence>
<dbReference type="AlphaFoldDB" id="A0A165Y014"/>
<sequence>MSVGMPVKLLHEAVEHVVTVELNSGELYKGTLTDSEHYWNCVLENVTFTAMVLAFLNPSRNIHVQNSCCDGIHRG</sequence>
<dbReference type="GO" id="GO:0005634">
    <property type="term" value="C:nucleus"/>
    <property type="evidence" value="ECO:0007669"/>
    <property type="project" value="UniProtKB-SubCell"/>
</dbReference>
<proteinExistence type="predicted"/>
<dbReference type="InterPro" id="IPR027141">
    <property type="entry name" value="LSm4/Sm_D1/D3"/>
</dbReference>
<dbReference type="GO" id="GO:0006396">
    <property type="term" value="P:RNA processing"/>
    <property type="evidence" value="ECO:0007669"/>
    <property type="project" value="InterPro"/>
</dbReference>
<name>A0A165Y014_DAUCS</name>
<dbReference type="OMA" id="NIICTAK"/>
<dbReference type="PANTHER" id="PTHR23338">
    <property type="entry name" value="SMALL NUCLEAR RIBONUCLEOPROTEIN SM"/>
    <property type="match status" value="1"/>
</dbReference>
<dbReference type="Pfam" id="PF01423">
    <property type="entry name" value="LSM"/>
    <property type="match status" value="1"/>
</dbReference>
<dbReference type="SUPFAM" id="SSF50182">
    <property type="entry name" value="Sm-like ribonucleoproteins"/>
    <property type="match status" value="1"/>
</dbReference>
<organism evidence="3 4">
    <name type="scientific">Daucus carota subsp. sativus</name>
    <name type="common">Carrot</name>
    <dbReference type="NCBI Taxonomy" id="79200"/>
    <lineage>
        <taxon>Eukaryota</taxon>
        <taxon>Viridiplantae</taxon>
        <taxon>Streptophyta</taxon>
        <taxon>Embryophyta</taxon>
        <taxon>Tracheophyta</taxon>
        <taxon>Spermatophyta</taxon>
        <taxon>Magnoliopsida</taxon>
        <taxon>eudicotyledons</taxon>
        <taxon>Gunneridae</taxon>
        <taxon>Pentapetalae</taxon>
        <taxon>asterids</taxon>
        <taxon>campanulids</taxon>
        <taxon>Apiales</taxon>
        <taxon>Apiaceae</taxon>
        <taxon>Apioideae</taxon>
        <taxon>Scandiceae</taxon>
        <taxon>Daucinae</taxon>
        <taxon>Daucus</taxon>
        <taxon>Daucus sect. Daucus</taxon>
    </lineage>
</organism>
<keyword evidence="4" id="KW-1185">Reference proteome</keyword>
<evidence type="ECO:0000256" key="1">
    <source>
        <dbReference type="ARBA" id="ARBA00004123"/>
    </source>
</evidence>
<reference evidence="3" key="1">
    <citation type="journal article" date="2016" name="Nat. Genet.">
        <title>A high-quality carrot genome assembly provides new insights into carotenoid accumulation and asterid genome evolution.</title>
        <authorList>
            <person name="Iorizzo M."/>
            <person name="Ellison S."/>
            <person name="Senalik D."/>
            <person name="Zeng P."/>
            <person name="Satapoomin P."/>
            <person name="Huang J."/>
            <person name="Bowman M."/>
            <person name="Iovene M."/>
            <person name="Sanseverino W."/>
            <person name="Cavagnaro P."/>
            <person name="Yildiz M."/>
            <person name="Macko-Podgorni A."/>
            <person name="Moranska E."/>
            <person name="Grzebelus E."/>
            <person name="Grzebelus D."/>
            <person name="Ashrafi H."/>
            <person name="Zheng Z."/>
            <person name="Cheng S."/>
            <person name="Spooner D."/>
            <person name="Van Deynze A."/>
            <person name="Simon P."/>
        </authorList>
    </citation>
    <scope>NUCLEOTIDE SEQUENCE</scope>
    <source>
        <tissue evidence="3">Leaf</tissue>
    </source>
</reference>
<dbReference type="Gene3D" id="2.30.30.100">
    <property type="match status" value="1"/>
</dbReference>